<dbReference type="InterPro" id="IPR020846">
    <property type="entry name" value="MFS_dom"/>
</dbReference>
<dbReference type="Gene3D" id="1.20.1250.20">
    <property type="entry name" value="MFS general substrate transporter like domains"/>
    <property type="match status" value="2"/>
</dbReference>
<feature type="transmembrane region" description="Helical" evidence="3">
    <location>
        <begin position="317"/>
        <end position="342"/>
    </location>
</feature>
<dbReference type="EMBL" id="JADNYJ010000028">
    <property type="protein sequence ID" value="KAF8903951.1"/>
    <property type="molecule type" value="Genomic_DNA"/>
</dbReference>
<feature type="transmembrane region" description="Helical" evidence="3">
    <location>
        <begin position="94"/>
        <end position="113"/>
    </location>
</feature>
<dbReference type="InterPro" id="IPR036259">
    <property type="entry name" value="MFS_trans_sf"/>
</dbReference>
<dbReference type="Proteomes" id="UP000724874">
    <property type="component" value="Unassembled WGS sequence"/>
</dbReference>
<dbReference type="AlphaFoldDB" id="A0A9P5NPF9"/>
<dbReference type="GO" id="GO:0022857">
    <property type="term" value="F:transmembrane transporter activity"/>
    <property type="evidence" value="ECO:0007669"/>
    <property type="project" value="InterPro"/>
</dbReference>
<feature type="transmembrane region" description="Helical" evidence="3">
    <location>
        <begin position="25"/>
        <end position="48"/>
    </location>
</feature>
<keyword evidence="6" id="KW-1185">Reference proteome</keyword>
<evidence type="ECO:0000313" key="6">
    <source>
        <dbReference type="Proteomes" id="UP000724874"/>
    </source>
</evidence>
<feature type="transmembrane region" description="Helical" evidence="3">
    <location>
        <begin position="285"/>
        <end position="311"/>
    </location>
</feature>
<accession>A0A9P5NPF9</accession>
<feature type="transmembrane region" description="Helical" evidence="3">
    <location>
        <begin position="187"/>
        <end position="208"/>
    </location>
</feature>
<reference evidence="5" key="1">
    <citation type="submission" date="2020-11" db="EMBL/GenBank/DDBJ databases">
        <authorList>
            <consortium name="DOE Joint Genome Institute"/>
            <person name="Ahrendt S."/>
            <person name="Riley R."/>
            <person name="Andreopoulos W."/>
            <person name="LaButti K."/>
            <person name="Pangilinan J."/>
            <person name="Ruiz-duenas F.J."/>
            <person name="Barrasa J.M."/>
            <person name="Sanchez-Garcia M."/>
            <person name="Camarero S."/>
            <person name="Miyauchi S."/>
            <person name="Serrano A."/>
            <person name="Linde D."/>
            <person name="Babiker R."/>
            <person name="Drula E."/>
            <person name="Ayuso-Fernandez I."/>
            <person name="Pacheco R."/>
            <person name="Padilla G."/>
            <person name="Ferreira P."/>
            <person name="Barriuso J."/>
            <person name="Kellner H."/>
            <person name="Castanera R."/>
            <person name="Alfaro M."/>
            <person name="Ramirez L."/>
            <person name="Pisabarro A.G."/>
            <person name="Kuo A."/>
            <person name="Tritt A."/>
            <person name="Lipzen A."/>
            <person name="He G."/>
            <person name="Yan M."/>
            <person name="Ng V."/>
            <person name="Cullen D."/>
            <person name="Martin F."/>
            <person name="Rosso M.-N."/>
            <person name="Henrissat B."/>
            <person name="Hibbett D."/>
            <person name="Martinez A.T."/>
            <person name="Grigoriev I.V."/>
        </authorList>
    </citation>
    <scope>NUCLEOTIDE SEQUENCE</scope>
    <source>
        <strain evidence="5">AH 44721</strain>
    </source>
</reference>
<gene>
    <name evidence="5" type="ORF">CPB84DRAFT_1677694</name>
</gene>
<feature type="transmembrane region" description="Helical" evidence="3">
    <location>
        <begin position="252"/>
        <end position="273"/>
    </location>
</feature>
<dbReference type="OrthoDB" id="6509908at2759"/>
<keyword evidence="3" id="KW-0472">Membrane</keyword>
<evidence type="ECO:0000256" key="3">
    <source>
        <dbReference type="SAM" id="Phobius"/>
    </source>
</evidence>
<feature type="transmembrane region" description="Helical" evidence="3">
    <location>
        <begin position="119"/>
        <end position="143"/>
    </location>
</feature>
<feature type="transmembrane region" description="Helical" evidence="3">
    <location>
        <begin position="354"/>
        <end position="374"/>
    </location>
</feature>
<proteinExistence type="inferred from homology"/>
<evidence type="ECO:0000256" key="2">
    <source>
        <dbReference type="ARBA" id="ARBA00006727"/>
    </source>
</evidence>
<dbReference type="SUPFAM" id="SSF103473">
    <property type="entry name" value="MFS general substrate transporter"/>
    <property type="match status" value="1"/>
</dbReference>
<evidence type="ECO:0000313" key="5">
    <source>
        <dbReference type="EMBL" id="KAF8903951.1"/>
    </source>
</evidence>
<feature type="transmembrane region" description="Helical" evidence="3">
    <location>
        <begin position="155"/>
        <end position="175"/>
    </location>
</feature>
<dbReference type="PANTHER" id="PTHR11360">
    <property type="entry name" value="MONOCARBOXYLATE TRANSPORTER"/>
    <property type="match status" value="1"/>
</dbReference>
<sequence>MPTKKKGSRAEDELEKEELLPEGTFWGWMSVVGGFCLSLSTFGFILSWSTFQAYYEQVTLNSSTPSDIAWIGSLQSSLIFLPGIVAGRLFDAGYFRHLLAIGSILFIVSNFLIAECNHYWQFLLCQGLALGLACGLIYVPCIACTSQWFRTKRPVAFSVMSVGVSVGGVIFPVMFKNLLPRFPWTLRAMGFINLVMFIVANMTMFTHLPPSNKTAKLLNFKGLFNAPFTFYIMGTFVSFLGLYTFLTFLGVSAIGLGFTTSQAFDLVAIYNAISSIGRFGSGILALKYGAVNTLIIFTSIAAICTYIWPSITSHQGLYAVTCIYGISSGAFVSLFPVGVASLGSVKDLGRRAGVLMSITAFGALAGPPISGAIVNHKHSFHLVGV</sequence>
<comment type="similarity">
    <text evidence="2">Belongs to the major facilitator superfamily. Monocarboxylate porter (TC 2.A.1.13) family.</text>
</comment>
<evidence type="ECO:0000259" key="4">
    <source>
        <dbReference type="PROSITE" id="PS50850"/>
    </source>
</evidence>
<organism evidence="5 6">
    <name type="scientific">Gymnopilus junonius</name>
    <name type="common">Spectacular rustgill mushroom</name>
    <name type="synonym">Gymnopilus spectabilis subsp. junonius</name>
    <dbReference type="NCBI Taxonomy" id="109634"/>
    <lineage>
        <taxon>Eukaryota</taxon>
        <taxon>Fungi</taxon>
        <taxon>Dikarya</taxon>
        <taxon>Basidiomycota</taxon>
        <taxon>Agaricomycotina</taxon>
        <taxon>Agaricomycetes</taxon>
        <taxon>Agaricomycetidae</taxon>
        <taxon>Agaricales</taxon>
        <taxon>Agaricineae</taxon>
        <taxon>Hymenogastraceae</taxon>
        <taxon>Gymnopilus</taxon>
    </lineage>
</organism>
<protein>
    <submittedName>
        <fullName evidence="5">MFS general substrate transporter</fullName>
    </submittedName>
</protein>
<dbReference type="InterPro" id="IPR011701">
    <property type="entry name" value="MFS"/>
</dbReference>
<keyword evidence="3" id="KW-1133">Transmembrane helix</keyword>
<dbReference type="PANTHER" id="PTHR11360:SF252">
    <property type="entry name" value="MAJOR FACILITATOR SUPERFAMILY (MFS) PROFILE DOMAIN-CONTAINING PROTEIN-RELATED"/>
    <property type="match status" value="1"/>
</dbReference>
<dbReference type="InterPro" id="IPR050327">
    <property type="entry name" value="Proton-linked_MCT"/>
</dbReference>
<feature type="transmembrane region" description="Helical" evidence="3">
    <location>
        <begin position="228"/>
        <end position="246"/>
    </location>
</feature>
<name>A0A9P5NPF9_GYMJU</name>
<dbReference type="Pfam" id="PF07690">
    <property type="entry name" value="MFS_1"/>
    <property type="match status" value="1"/>
</dbReference>
<comment type="caution">
    <text evidence="5">The sequence shown here is derived from an EMBL/GenBank/DDBJ whole genome shotgun (WGS) entry which is preliminary data.</text>
</comment>
<dbReference type="PROSITE" id="PS50850">
    <property type="entry name" value="MFS"/>
    <property type="match status" value="1"/>
</dbReference>
<keyword evidence="3" id="KW-0812">Transmembrane</keyword>
<dbReference type="GO" id="GO:0016020">
    <property type="term" value="C:membrane"/>
    <property type="evidence" value="ECO:0007669"/>
    <property type="project" value="UniProtKB-SubCell"/>
</dbReference>
<comment type="subcellular location">
    <subcellularLocation>
        <location evidence="1">Membrane</location>
        <topology evidence="1">Multi-pass membrane protein</topology>
    </subcellularLocation>
</comment>
<feature type="transmembrane region" description="Helical" evidence="3">
    <location>
        <begin position="68"/>
        <end position="87"/>
    </location>
</feature>
<evidence type="ECO:0000256" key="1">
    <source>
        <dbReference type="ARBA" id="ARBA00004141"/>
    </source>
</evidence>
<feature type="domain" description="Major facilitator superfamily (MFS) profile" evidence="4">
    <location>
        <begin position="227"/>
        <end position="385"/>
    </location>
</feature>